<dbReference type="InterPro" id="IPR048365">
    <property type="entry name" value="TNP-like_RNaseH_N"/>
</dbReference>
<protein>
    <recommendedName>
        <fullName evidence="5">Transposase</fullName>
    </recommendedName>
</protein>
<dbReference type="InterPro" id="IPR021896">
    <property type="entry name" value="THAP9-like_HTH"/>
</dbReference>
<feature type="domain" description="Transposable element P transposase-like RNase H" evidence="2">
    <location>
        <begin position="48"/>
        <end position="91"/>
    </location>
</feature>
<evidence type="ECO:0000259" key="2">
    <source>
        <dbReference type="Pfam" id="PF21787"/>
    </source>
</evidence>
<dbReference type="Pfam" id="PF12017">
    <property type="entry name" value="Tnp_P_element"/>
    <property type="match status" value="1"/>
</dbReference>
<gene>
    <name evidence="3" type="ORF">ALC57_09042</name>
</gene>
<accession>A0A151J6A8</accession>
<dbReference type="Proteomes" id="UP000078492">
    <property type="component" value="Unassembled WGS sequence"/>
</dbReference>
<evidence type="ECO:0000313" key="4">
    <source>
        <dbReference type="Proteomes" id="UP000078492"/>
    </source>
</evidence>
<proteinExistence type="predicted"/>
<dbReference type="AlphaFoldDB" id="A0A151J6A8"/>
<dbReference type="Pfam" id="PF21787">
    <property type="entry name" value="TNP-like_RNaseH_N"/>
    <property type="match status" value="1"/>
</dbReference>
<organism evidence="3 4">
    <name type="scientific">Trachymyrmex cornetzi</name>
    <dbReference type="NCBI Taxonomy" id="471704"/>
    <lineage>
        <taxon>Eukaryota</taxon>
        <taxon>Metazoa</taxon>
        <taxon>Ecdysozoa</taxon>
        <taxon>Arthropoda</taxon>
        <taxon>Hexapoda</taxon>
        <taxon>Insecta</taxon>
        <taxon>Pterygota</taxon>
        <taxon>Neoptera</taxon>
        <taxon>Endopterygota</taxon>
        <taxon>Hymenoptera</taxon>
        <taxon>Apocrita</taxon>
        <taxon>Aculeata</taxon>
        <taxon>Formicoidea</taxon>
        <taxon>Formicidae</taxon>
        <taxon>Myrmicinae</taxon>
        <taxon>Trachymyrmex</taxon>
    </lineage>
</organism>
<evidence type="ECO:0000259" key="1">
    <source>
        <dbReference type="Pfam" id="PF12017"/>
    </source>
</evidence>
<reference evidence="3 4" key="1">
    <citation type="submission" date="2015-09" db="EMBL/GenBank/DDBJ databases">
        <title>Trachymyrmex cornetzi WGS genome.</title>
        <authorList>
            <person name="Nygaard S."/>
            <person name="Hu H."/>
            <person name="Boomsma J."/>
            <person name="Zhang G."/>
        </authorList>
    </citation>
    <scope>NUCLEOTIDE SEQUENCE [LARGE SCALE GENOMIC DNA]</scope>
    <source>
        <strain evidence="3">Tcor2-1</strain>
        <tissue evidence="3">Whole body</tissue>
    </source>
</reference>
<keyword evidence="4" id="KW-1185">Reference proteome</keyword>
<evidence type="ECO:0000313" key="3">
    <source>
        <dbReference type="EMBL" id="KYN18642.1"/>
    </source>
</evidence>
<evidence type="ECO:0008006" key="5">
    <source>
        <dbReference type="Google" id="ProtNLM"/>
    </source>
</evidence>
<name>A0A151J6A8_9HYME</name>
<feature type="domain" description="THAP9-like helix-turn-helix" evidence="1">
    <location>
        <begin position="2"/>
        <end position="37"/>
    </location>
</feature>
<dbReference type="EMBL" id="KQ979905">
    <property type="protein sequence ID" value="KYN18642.1"/>
    <property type="molecule type" value="Genomic_DNA"/>
</dbReference>
<sequence>MRYDPEIKKFALSIYFLSSRTYRELQKSIALPSVRFLHLFTERWNIVPGINNKIFEALKLKLNSLPLIERHCILCADEMSLKSHLFYNISKNGNYWI</sequence>